<keyword evidence="3" id="KW-1185">Reference proteome</keyword>
<accession>A0AA39WS35</accession>
<evidence type="ECO:0000313" key="2">
    <source>
        <dbReference type="EMBL" id="KAK0620567.1"/>
    </source>
</evidence>
<evidence type="ECO:0000313" key="3">
    <source>
        <dbReference type="Proteomes" id="UP001175000"/>
    </source>
</evidence>
<gene>
    <name evidence="2" type="ORF">B0T14DRAFT_537973</name>
</gene>
<proteinExistence type="predicted"/>
<dbReference type="AlphaFoldDB" id="A0AA39WS35"/>
<dbReference type="Proteomes" id="UP001175000">
    <property type="component" value="Unassembled WGS sequence"/>
</dbReference>
<dbReference type="EMBL" id="JAULSU010000004">
    <property type="protein sequence ID" value="KAK0620567.1"/>
    <property type="molecule type" value="Genomic_DNA"/>
</dbReference>
<name>A0AA39WS35_9PEZI</name>
<reference evidence="2" key="1">
    <citation type="submission" date="2023-06" db="EMBL/GenBank/DDBJ databases">
        <title>Genome-scale phylogeny and comparative genomics of the fungal order Sordariales.</title>
        <authorList>
            <consortium name="Lawrence Berkeley National Laboratory"/>
            <person name="Hensen N."/>
            <person name="Bonometti L."/>
            <person name="Westerberg I."/>
            <person name="Brannstrom I.O."/>
            <person name="Guillou S."/>
            <person name="Cros-Aarteil S."/>
            <person name="Calhoun S."/>
            <person name="Haridas S."/>
            <person name="Kuo A."/>
            <person name="Mondo S."/>
            <person name="Pangilinan J."/>
            <person name="Riley R."/>
            <person name="Labutti K."/>
            <person name="Andreopoulos B."/>
            <person name="Lipzen A."/>
            <person name="Chen C."/>
            <person name="Yanf M."/>
            <person name="Daum C."/>
            <person name="Ng V."/>
            <person name="Clum A."/>
            <person name="Steindorff A."/>
            <person name="Ohm R."/>
            <person name="Martin F."/>
            <person name="Silar P."/>
            <person name="Natvig D."/>
            <person name="Lalanne C."/>
            <person name="Gautier V."/>
            <person name="Ament-Velasquez S.L."/>
            <person name="Kruys A."/>
            <person name="Hutchinson M.I."/>
            <person name="Powell A.J."/>
            <person name="Barry K."/>
            <person name="Miller A.N."/>
            <person name="Grigoriev I.V."/>
            <person name="Debuchy R."/>
            <person name="Gladieux P."/>
            <person name="Thoren M.H."/>
            <person name="Johannesson H."/>
        </authorList>
    </citation>
    <scope>NUCLEOTIDE SEQUENCE</scope>
    <source>
        <strain evidence="2">CBS 606.72</strain>
    </source>
</reference>
<comment type="caution">
    <text evidence="2">The sequence shown here is derived from an EMBL/GenBank/DDBJ whole genome shotgun (WGS) entry which is preliminary data.</text>
</comment>
<protein>
    <submittedName>
        <fullName evidence="2">Uncharacterized protein</fullName>
    </submittedName>
</protein>
<feature type="compositionally biased region" description="Low complexity" evidence="1">
    <location>
        <begin position="119"/>
        <end position="132"/>
    </location>
</feature>
<sequence>MGQKLSLQVGCFLGPAVFFCPQTGEAVENPLGVCTHCQAAHDIIWQCVYVCPNTGYRIETMRPPRPDRECVSCFQVHQPFSKRVYICPVTGAQITHPKETGGKCSKCSRSHEDNSTPMGSRVSVGGPVPVRR</sequence>
<evidence type="ECO:0000256" key="1">
    <source>
        <dbReference type="SAM" id="MobiDB-lite"/>
    </source>
</evidence>
<feature type="region of interest" description="Disordered" evidence="1">
    <location>
        <begin position="105"/>
        <end position="132"/>
    </location>
</feature>
<organism evidence="2 3">
    <name type="scientific">Immersiella caudata</name>
    <dbReference type="NCBI Taxonomy" id="314043"/>
    <lineage>
        <taxon>Eukaryota</taxon>
        <taxon>Fungi</taxon>
        <taxon>Dikarya</taxon>
        <taxon>Ascomycota</taxon>
        <taxon>Pezizomycotina</taxon>
        <taxon>Sordariomycetes</taxon>
        <taxon>Sordariomycetidae</taxon>
        <taxon>Sordariales</taxon>
        <taxon>Lasiosphaeriaceae</taxon>
        <taxon>Immersiella</taxon>
    </lineage>
</organism>